<feature type="signal peptide" evidence="1">
    <location>
        <begin position="1"/>
        <end position="27"/>
    </location>
</feature>
<sequence length="176" mass="18889">MRRPLRSTAAFLGTAVAALGLASPAMADAPAPASAVRIHSAAYGGCLTAEGSAYRDPRGTLRPWLVALQPCETGAAYRQSWRYSPDTHQYQSVAEPYRCVERRGGLLVTSLCDADAADQRFRAERVGGGDTRVRVVSEADGRVWEQVERRSGARGEGVRDVRDGGSAAQRWRVGAA</sequence>
<proteinExistence type="predicted"/>
<dbReference type="OrthoDB" id="4205009at2"/>
<dbReference type="InterPro" id="IPR035992">
    <property type="entry name" value="Ricin_B-like_lectins"/>
</dbReference>
<dbReference type="EMBL" id="CP021744">
    <property type="protein sequence ID" value="ARZ67761.1"/>
    <property type="molecule type" value="Genomic_DNA"/>
</dbReference>
<evidence type="ECO:0000256" key="1">
    <source>
        <dbReference type="SAM" id="SignalP"/>
    </source>
</evidence>
<evidence type="ECO:0000313" key="2">
    <source>
        <dbReference type="EMBL" id="ARZ67761.1"/>
    </source>
</evidence>
<keyword evidence="1" id="KW-0732">Signal</keyword>
<organism evidence="2 3">
    <name type="scientific">Streptomyces albireticuli</name>
    <dbReference type="NCBI Taxonomy" id="1940"/>
    <lineage>
        <taxon>Bacteria</taxon>
        <taxon>Bacillati</taxon>
        <taxon>Actinomycetota</taxon>
        <taxon>Actinomycetes</taxon>
        <taxon>Kitasatosporales</taxon>
        <taxon>Streptomycetaceae</taxon>
        <taxon>Streptomyces</taxon>
    </lineage>
</organism>
<dbReference type="Gene3D" id="2.80.10.50">
    <property type="match status" value="1"/>
</dbReference>
<dbReference type="SUPFAM" id="SSF50370">
    <property type="entry name" value="Ricin B-like lectins"/>
    <property type="match status" value="1"/>
</dbReference>
<dbReference type="KEGG" id="salj:SMD11_2109"/>
<evidence type="ECO:0000313" key="3">
    <source>
        <dbReference type="Proteomes" id="UP000195755"/>
    </source>
</evidence>
<name>A0A1Z2L0M5_9ACTN</name>
<dbReference type="AlphaFoldDB" id="A0A1Z2L0M5"/>
<protein>
    <submittedName>
        <fullName evidence="2">Uncharacterized protein</fullName>
    </submittedName>
</protein>
<dbReference type="PROSITE" id="PS50231">
    <property type="entry name" value="RICIN_B_LECTIN"/>
    <property type="match status" value="1"/>
</dbReference>
<dbReference type="Proteomes" id="UP000195755">
    <property type="component" value="Chromosome"/>
</dbReference>
<gene>
    <name evidence="2" type="ORF">SMD11_2109</name>
</gene>
<accession>A0A1Z2L0M5</accession>
<dbReference type="RefSeq" id="WP_087926167.1">
    <property type="nucleotide sequence ID" value="NZ_CP021744.1"/>
</dbReference>
<reference evidence="2 3" key="1">
    <citation type="submission" date="2017-06" db="EMBL/GenBank/DDBJ databases">
        <title>Streptomyces albireticuli Genome sequencing and assembly.</title>
        <authorList>
            <person name="Wang Y."/>
            <person name="Du B."/>
            <person name="Ding Y."/>
            <person name="Liu H."/>
            <person name="Hou Q."/>
            <person name="Liu K."/>
            <person name="Yao L."/>
            <person name="Wang C."/>
        </authorList>
    </citation>
    <scope>NUCLEOTIDE SEQUENCE [LARGE SCALE GENOMIC DNA]</scope>
    <source>
        <strain evidence="2 3">MDJK11</strain>
    </source>
</reference>
<dbReference type="CDD" id="cd00161">
    <property type="entry name" value="beta-trefoil_Ricin-like"/>
    <property type="match status" value="1"/>
</dbReference>
<feature type="chain" id="PRO_5013074325" evidence="1">
    <location>
        <begin position="28"/>
        <end position="176"/>
    </location>
</feature>